<evidence type="ECO:0000313" key="1">
    <source>
        <dbReference type="EMBL" id="GAP40762.1"/>
    </source>
</evidence>
<accession>A0A0S7BKD5</accession>
<keyword evidence="2" id="KW-1185">Reference proteome</keyword>
<dbReference type="EMBL" id="DF968181">
    <property type="protein sequence ID" value="GAP40762.1"/>
    <property type="molecule type" value="Genomic_DNA"/>
</dbReference>
<protein>
    <submittedName>
        <fullName evidence="1">Uncharacterized protein</fullName>
    </submittedName>
</protein>
<proteinExistence type="predicted"/>
<dbReference type="RefSeq" id="WP_062280601.1">
    <property type="nucleotide sequence ID" value="NZ_DF968181.1"/>
</dbReference>
<dbReference type="Proteomes" id="UP000053370">
    <property type="component" value="Unassembled WGS sequence"/>
</dbReference>
<dbReference type="AlphaFoldDB" id="A0A0S7BKD5"/>
<sequence>MGRQDIQFNVLKKVVDDLGPVFTTRDVSEDTRMKIAHFDLVDSTQYHAFVGGALSDNRVELGIEEIKKATARGSRWQKKWTAGIVYGEKNIKQEILKEVIDDLGPVFLTSDVVYDIRMMTGYLAFQNEPLFPNYVRDAMRNYQIELGIEETSKLSERDSHWKKAEISDK</sequence>
<reference evidence="1" key="1">
    <citation type="journal article" date="2015" name="Genome Announc.">
        <title>Draft Genome Sequence of Anaerolineae Strain TC1, a Novel Isolate from a Methanogenic Wastewater Treatment System.</title>
        <authorList>
            <person name="Matsuura N."/>
            <person name="Tourlousse D.M."/>
            <person name="Sun L."/>
            <person name="Toyonaga M."/>
            <person name="Kuroda K."/>
            <person name="Ohashi A."/>
            <person name="Cruz R."/>
            <person name="Yamaguchi T."/>
            <person name="Sekiguchi Y."/>
        </authorList>
    </citation>
    <scope>NUCLEOTIDE SEQUENCE [LARGE SCALE GENOMIC DNA]</scope>
    <source>
        <strain evidence="1">TC1</strain>
    </source>
</reference>
<gene>
    <name evidence="1" type="ORF">ATC1_13741</name>
</gene>
<evidence type="ECO:0000313" key="2">
    <source>
        <dbReference type="Proteomes" id="UP000053370"/>
    </source>
</evidence>
<organism evidence="1">
    <name type="scientific">Flexilinea flocculi</name>
    <dbReference type="NCBI Taxonomy" id="1678840"/>
    <lineage>
        <taxon>Bacteria</taxon>
        <taxon>Bacillati</taxon>
        <taxon>Chloroflexota</taxon>
        <taxon>Anaerolineae</taxon>
        <taxon>Anaerolineales</taxon>
        <taxon>Anaerolineaceae</taxon>
        <taxon>Flexilinea</taxon>
    </lineage>
</organism>
<name>A0A0S7BKD5_9CHLR</name>